<gene>
    <name evidence="1" type="ORF">KPL71_024278</name>
</gene>
<accession>A0ACB8IQQ0</accession>
<comment type="caution">
    <text evidence="1">The sequence shown here is derived from an EMBL/GenBank/DDBJ whole genome shotgun (WGS) entry which is preliminary data.</text>
</comment>
<dbReference type="Proteomes" id="UP000829398">
    <property type="component" value="Chromosome 8"/>
</dbReference>
<evidence type="ECO:0000313" key="2">
    <source>
        <dbReference type="Proteomes" id="UP000829398"/>
    </source>
</evidence>
<protein>
    <submittedName>
        <fullName evidence="1">Uncharacterized protein</fullName>
    </submittedName>
</protein>
<reference evidence="2" key="1">
    <citation type="journal article" date="2023" name="Hortic. Res.">
        <title>A chromosome-level phased genome enabling allele-level studies in sweet orange: a case study on citrus Huanglongbing tolerance.</title>
        <authorList>
            <person name="Wu B."/>
            <person name="Yu Q."/>
            <person name="Deng Z."/>
            <person name="Duan Y."/>
            <person name="Luo F."/>
            <person name="Gmitter F. Jr."/>
        </authorList>
    </citation>
    <scope>NUCLEOTIDE SEQUENCE [LARGE SCALE GENOMIC DNA]</scope>
    <source>
        <strain evidence="2">cv. Valencia</strain>
    </source>
</reference>
<sequence length="475" mass="52231">MWMLWLMLLLLSSLAAASSSNVKPGSGCQEKCGHVTVPYPFGIDNSMCAMNKNFFLNCSRGDSPPKLMIGDLEVFNLSIENGSMIASISTAHRCYDGLGNRNSDYNDPYVKLGNRPLRFSDTRNKLTAIGCDTSAYMGDPNGSFWTGCISMCTNESAKLNESSCSGIGCCQTPLPKSLKSLNLTLRSVYDHEDMGKFMPCDYAILADETFNIAEFQASEDKSSSNVTIEWVVREKKCPDDPNSKVYGCGDYTTCYYSENGQGYRCKCKPGFQGNPYLGCVDVTVPYPFGIDDHMCAMNKNFFLNCSRRDSPLKLMIGELEVFNLSIEIGSMIASIFTSRRCYDGLGKRSSHFNNPSVSLGSRPLRFSDTRNKLTAIGCDTLAYMGDPDGSFWSGCISICTNESAKLNESSCSGIGCCQTPLPKSLKSLELTLRSVHNHEDMGEFMPCDYALLADETFNIAEFRASDDKSSSNVTI</sequence>
<keyword evidence="2" id="KW-1185">Reference proteome</keyword>
<dbReference type="EMBL" id="CM039177">
    <property type="protein sequence ID" value="KAH9699255.1"/>
    <property type="molecule type" value="Genomic_DNA"/>
</dbReference>
<evidence type="ECO:0000313" key="1">
    <source>
        <dbReference type="EMBL" id="KAH9699255.1"/>
    </source>
</evidence>
<name>A0ACB8IQQ0_CITSI</name>
<organism evidence="1 2">
    <name type="scientific">Citrus sinensis</name>
    <name type="common">Sweet orange</name>
    <name type="synonym">Citrus aurantium var. sinensis</name>
    <dbReference type="NCBI Taxonomy" id="2711"/>
    <lineage>
        <taxon>Eukaryota</taxon>
        <taxon>Viridiplantae</taxon>
        <taxon>Streptophyta</taxon>
        <taxon>Embryophyta</taxon>
        <taxon>Tracheophyta</taxon>
        <taxon>Spermatophyta</taxon>
        <taxon>Magnoliopsida</taxon>
        <taxon>eudicotyledons</taxon>
        <taxon>Gunneridae</taxon>
        <taxon>Pentapetalae</taxon>
        <taxon>rosids</taxon>
        <taxon>malvids</taxon>
        <taxon>Sapindales</taxon>
        <taxon>Rutaceae</taxon>
        <taxon>Aurantioideae</taxon>
        <taxon>Citrus</taxon>
    </lineage>
</organism>
<proteinExistence type="predicted"/>